<reference evidence="2" key="1">
    <citation type="submission" date="2019-10" db="EMBL/GenBank/DDBJ databases">
        <authorList>
            <person name="Zhang R."/>
            <person name="Pan Y."/>
            <person name="Wang J."/>
            <person name="Ma R."/>
            <person name="Yu S."/>
        </authorList>
    </citation>
    <scope>NUCLEOTIDE SEQUENCE</scope>
    <source>
        <strain evidence="2">LA-IB0</strain>
        <tissue evidence="2">Leaf</tissue>
    </source>
</reference>
<dbReference type="Proteomes" id="UP000826271">
    <property type="component" value="Unassembled WGS sequence"/>
</dbReference>
<accession>A0AAV6W4R9</accession>
<feature type="region of interest" description="Disordered" evidence="1">
    <location>
        <begin position="1"/>
        <end position="25"/>
    </location>
</feature>
<dbReference type="AlphaFoldDB" id="A0AAV6W4R9"/>
<dbReference type="PANTHER" id="PTHR37248">
    <property type="entry name" value="TRANSLATION INITIATION FACTOR"/>
    <property type="match status" value="1"/>
</dbReference>
<evidence type="ECO:0000313" key="2">
    <source>
        <dbReference type="EMBL" id="KAG8365563.1"/>
    </source>
</evidence>
<sequence>MGRRKVRKNTKNPTSNGNNDDQDEVLVDKQEEAIKDHEVERQSAAIRALRDVEIEQLRTMLLLLRSNFSKEQLQVPVLQFFKENLPNLSIAETEKNGQYEVKWKDKDGNLSLNQADERTLHASLLHRLSIAYPDYSAGIPSLGGFEFSNKSVKTGFFGADKMQIRSLVLEEPSDSQMLELKDGMQTPNVNNNRLSVGMTPKTLRLPKYGEMLLSVHGSPLGVYKEDNMETIQESEDG</sequence>
<comment type="caution">
    <text evidence="2">The sequence shown here is derived from an EMBL/GenBank/DDBJ whole genome shotgun (WGS) entry which is preliminary data.</text>
</comment>
<evidence type="ECO:0000313" key="3">
    <source>
        <dbReference type="Proteomes" id="UP000826271"/>
    </source>
</evidence>
<feature type="compositionally biased region" description="Basic residues" evidence="1">
    <location>
        <begin position="1"/>
        <end position="10"/>
    </location>
</feature>
<protein>
    <submittedName>
        <fullName evidence="2">Uncharacterized protein</fullName>
    </submittedName>
</protein>
<proteinExistence type="predicted"/>
<evidence type="ECO:0000256" key="1">
    <source>
        <dbReference type="SAM" id="MobiDB-lite"/>
    </source>
</evidence>
<organism evidence="2 3">
    <name type="scientific">Buddleja alternifolia</name>
    <dbReference type="NCBI Taxonomy" id="168488"/>
    <lineage>
        <taxon>Eukaryota</taxon>
        <taxon>Viridiplantae</taxon>
        <taxon>Streptophyta</taxon>
        <taxon>Embryophyta</taxon>
        <taxon>Tracheophyta</taxon>
        <taxon>Spermatophyta</taxon>
        <taxon>Magnoliopsida</taxon>
        <taxon>eudicotyledons</taxon>
        <taxon>Gunneridae</taxon>
        <taxon>Pentapetalae</taxon>
        <taxon>asterids</taxon>
        <taxon>lamiids</taxon>
        <taxon>Lamiales</taxon>
        <taxon>Scrophulariaceae</taxon>
        <taxon>Buddlejeae</taxon>
        <taxon>Buddleja</taxon>
    </lineage>
</organism>
<keyword evidence="3" id="KW-1185">Reference proteome</keyword>
<name>A0AAV6W4R9_9LAMI</name>
<dbReference type="EMBL" id="WHWC01000018">
    <property type="protein sequence ID" value="KAG8365563.1"/>
    <property type="molecule type" value="Genomic_DNA"/>
</dbReference>
<gene>
    <name evidence="2" type="ORF">BUALT_Bualt18G0118000</name>
</gene>
<dbReference type="PANTHER" id="PTHR37248:SF1">
    <property type="entry name" value="TRANSLATION INITIATION FACTOR"/>
    <property type="match status" value="1"/>
</dbReference>